<dbReference type="Proteomes" id="UP000248329">
    <property type="component" value="Unassembled WGS sequence"/>
</dbReference>
<organism evidence="1 2">
    <name type="scientific">Candidatus Methanogaster sp</name>
    <dbReference type="NCBI Taxonomy" id="3386292"/>
    <lineage>
        <taxon>Archaea</taxon>
        <taxon>Methanobacteriati</taxon>
        <taxon>Methanobacteriota</taxon>
        <taxon>Stenosarchaea group</taxon>
        <taxon>Methanomicrobia</taxon>
        <taxon>Methanosarcinales</taxon>
        <taxon>ANME-2 cluster</taxon>
        <taxon>Candidatus Methanogasteraceae</taxon>
        <taxon>Candidatus Methanogaster</taxon>
    </lineage>
</organism>
<accession>A0AC61KXS4</accession>
<evidence type="ECO:0000313" key="1">
    <source>
        <dbReference type="EMBL" id="PXF55440.1"/>
    </source>
</evidence>
<dbReference type="EMBL" id="PQXF01000130">
    <property type="protein sequence ID" value="PXF55440.1"/>
    <property type="molecule type" value="Genomic_DNA"/>
</dbReference>
<reference evidence="1" key="1">
    <citation type="submission" date="2018-01" db="EMBL/GenBank/DDBJ databases">
        <authorList>
            <person name="Krukenberg V."/>
        </authorList>
    </citation>
    <scope>NUCLEOTIDE SEQUENCE</scope>
    <source>
        <strain evidence="1">E20ANME2</strain>
    </source>
</reference>
<gene>
    <name evidence="1" type="ORF">C4B59_17460</name>
</gene>
<name>A0AC61KXS4_9EURY</name>
<proteinExistence type="predicted"/>
<sequence>MYRTALLAIIIAASISNCCADSSGRDNITFTDAPYTVAIVPGSDASFDVTLKNAGVGYVDVNVIVRSVPDWILVNGTNKLRVIRRGGSITYPITIHASRGAPPGTYQFEIADQSMADRRTWVPVDVYVLKEGETAPARIEEAEEKVEGKATEEKIVEITKSSPELGFIRVRSYPSAADVYLDNVYQGATDVDWFWIYNLTPGNHTVSLEKYGYERYAETVSVSEGNMTVVSASMSEMPTIPSETVPKKVPAELIPLAVSLLAAAVITIAIHRRNRNK</sequence>
<protein>
    <submittedName>
        <fullName evidence="1">Uncharacterized protein</fullName>
    </submittedName>
</protein>
<comment type="caution">
    <text evidence="1">The sequence shown here is derived from an EMBL/GenBank/DDBJ whole genome shotgun (WGS) entry which is preliminary data.</text>
</comment>
<evidence type="ECO:0000313" key="2">
    <source>
        <dbReference type="Proteomes" id="UP000248329"/>
    </source>
</evidence>